<dbReference type="Gene3D" id="1.10.630.10">
    <property type="entry name" value="Cytochrome P450"/>
    <property type="match status" value="1"/>
</dbReference>
<dbReference type="PRINTS" id="PR00463">
    <property type="entry name" value="EP450I"/>
</dbReference>
<comment type="subcellular location">
    <subcellularLocation>
        <location evidence="2">Membrane</location>
        <topology evidence="2">Single-pass membrane protein</topology>
    </subcellularLocation>
</comment>
<evidence type="ECO:0000256" key="11">
    <source>
        <dbReference type="PIRSR" id="PIRSR602401-1"/>
    </source>
</evidence>
<dbReference type="GO" id="GO:0016132">
    <property type="term" value="P:brassinosteroid biosynthetic process"/>
    <property type="evidence" value="ECO:0007669"/>
    <property type="project" value="TreeGrafter"/>
</dbReference>
<comment type="cofactor">
    <cofactor evidence="1 11">
        <name>heme</name>
        <dbReference type="ChEBI" id="CHEBI:30413"/>
    </cofactor>
</comment>
<accession>A0A9I9D6Q4</accession>
<keyword evidence="12" id="KW-0503">Monooxygenase</keyword>
<dbReference type="PRINTS" id="PR00385">
    <property type="entry name" value="P450"/>
</dbReference>
<evidence type="ECO:0000256" key="1">
    <source>
        <dbReference type="ARBA" id="ARBA00001971"/>
    </source>
</evidence>
<dbReference type="SUPFAM" id="SSF48264">
    <property type="entry name" value="Cytochrome P450"/>
    <property type="match status" value="1"/>
</dbReference>
<dbReference type="EnsemblPlants" id="MELO3C013867.2.1">
    <property type="protein sequence ID" value="MELO3C013867.2.1"/>
    <property type="gene ID" value="MELO3C013867.2"/>
</dbReference>
<evidence type="ECO:0008006" key="15">
    <source>
        <dbReference type="Google" id="ProtNLM"/>
    </source>
</evidence>
<dbReference type="PROSITE" id="PS00086">
    <property type="entry name" value="CYTOCHROME_P450"/>
    <property type="match status" value="1"/>
</dbReference>
<keyword evidence="4 11" id="KW-0349">Heme</keyword>
<dbReference type="InterPro" id="IPR017972">
    <property type="entry name" value="Cyt_P450_CS"/>
</dbReference>
<evidence type="ECO:0000256" key="12">
    <source>
        <dbReference type="RuleBase" id="RU000461"/>
    </source>
</evidence>
<dbReference type="GO" id="GO:0005783">
    <property type="term" value="C:endoplasmic reticulum"/>
    <property type="evidence" value="ECO:0007669"/>
    <property type="project" value="TreeGrafter"/>
</dbReference>
<dbReference type="PANTHER" id="PTHR24286:SF199">
    <property type="entry name" value="CYTOCHROME P450 88D6"/>
    <property type="match status" value="1"/>
</dbReference>
<evidence type="ECO:0000313" key="14">
    <source>
        <dbReference type="EnsemblPlants" id="MELO3C013867.2.1"/>
    </source>
</evidence>
<dbReference type="GO" id="GO:0010268">
    <property type="term" value="P:brassinosteroid homeostasis"/>
    <property type="evidence" value="ECO:0007669"/>
    <property type="project" value="TreeGrafter"/>
</dbReference>
<dbReference type="GO" id="GO:0005506">
    <property type="term" value="F:iron ion binding"/>
    <property type="evidence" value="ECO:0007669"/>
    <property type="project" value="InterPro"/>
</dbReference>
<name>A0A9I9D6Q4_CUCME</name>
<keyword evidence="5 13" id="KW-0812">Transmembrane</keyword>
<keyword evidence="10 13" id="KW-0472">Membrane</keyword>
<evidence type="ECO:0000256" key="3">
    <source>
        <dbReference type="ARBA" id="ARBA00010617"/>
    </source>
</evidence>
<protein>
    <recommendedName>
        <fullName evidence="15">Beta-amyrin 11-oxidase-like</fullName>
    </recommendedName>
</protein>
<keyword evidence="7 13" id="KW-1133">Transmembrane helix</keyword>
<comment type="similarity">
    <text evidence="3 12">Belongs to the cytochrome P450 family.</text>
</comment>
<keyword evidence="9 11" id="KW-0408">Iron</keyword>
<evidence type="ECO:0000256" key="9">
    <source>
        <dbReference type="ARBA" id="ARBA00023004"/>
    </source>
</evidence>
<dbReference type="InterPro" id="IPR036396">
    <property type="entry name" value="Cyt_P450_sf"/>
</dbReference>
<evidence type="ECO:0000256" key="8">
    <source>
        <dbReference type="ARBA" id="ARBA00023002"/>
    </source>
</evidence>
<evidence type="ECO:0000256" key="10">
    <source>
        <dbReference type="ARBA" id="ARBA00023136"/>
    </source>
</evidence>
<dbReference type="Pfam" id="PF00067">
    <property type="entry name" value="p450"/>
    <property type="match status" value="1"/>
</dbReference>
<evidence type="ECO:0000256" key="13">
    <source>
        <dbReference type="SAM" id="Phobius"/>
    </source>
</evidence>
<dbReference type="GO" id="GO:0020037">
    <property type="term" value="F:heme binding"/>
    <property type="evidence" value="ECO:0007669"/>
    <property type="project" value="InterPro"/>
</dbReference>
<feature type="transmembrane region" description="Helical" evidence="13">
    <location>
        <begin position="35"/>
        <end position="54"/>
    </location>
</feature>
<evidence type="ECO:0000256" key="7">
    <source>
        <dbReference type="ARBA" id="ARBA00022989"/>
    </source>
</evidence>
<keyword evidence="8 12" id="KW-0560">Oxidoreductase</keyword>
<evidence type="ECO:0000256" key="4">
    <source>
        <dbReference type="ARBA" id="ARBA00022617"/>
    </source>
</evidence>
<reference evidence="14" key="1">
    <citation type="submission" date="2023-03" db="UniProtKB">
        <authorList>
            <consortium name="EnsemblPlants"/>
        </authorList>
    </citation>
    <scope>IDENTIFICATION</scope>
</reference>
<dbReference type="InterPro" id="IPR002401">
    <property type="entry name" value="Cyt_P450_E_grp-I"/>
</dbReference>
<sequence>MYVRESEKKLNFVTQRDKSYYYYGVKSEKMELKEWLVLIIGSLALIFGVMKRLNGWYYEAKLGKLWPKLPPGDMGWPILGSTLSFLKNFNSGQPRILLHNLSIRYGKSDMYKTHLLGRASIIVCTSEVCRQVLCDEEKFKPSLPRSITLLSGRKSLMQVFKAEHRRLRRLTMAPISGHSALEMYINHIEQTVISGLEEWASMKKPIELLTEIKKLTFKIIWNIFMGSSSIDSSIGEIEALFAQIALGFISLPINFPGFSFHKSLKARKELLSLLQSIINQKRMEKKKEGENWEAKDMMDLLIELKDEDGEELDDETIRDLIFGKLFAGHETSAYTAMWAVLFLTNHPHILQRTKEEQEDIVKRRPTTQKGLSLSEVKQMKFLYQVIDETLRVGSITFMVFREAVVDVEINGKIIPKGWKVIPWFGELYMDEKQFPSPHEFNPSRWDNFVATPGAFTPFGLGSRYCPGSDLAKLEISIFLHYFLLNYKVEQLDPKCQKTCLPFPHPKDKGLARVHKLE</sequence>
<dbReference type="PANTHER" id="PTHR24286">
    <property type="entry name" value="CYTOCHROME P450 26"/>
    <property type="match status" value="1"/>
</dbReference>
<feature type="binding site" description="axial binding residue" evidence="11">
    <location>
        <position position="465"/>
    </location>
    <ligand>
        <name>heme</name>
        <dbReference type="ChEBI" id="CHEBI:30413"/>
    </ligand>
    <ligandPart>
        <name>Fe</name>
        <dbReference type="ChEBI" id="CHEBI:18248"/>
    </ligandPart>
</feature>
<dbReference type="AlphaFoldDB" id="A0A9I9D6Q4"/>
<organism evidence="14">
    <name type="scientific">Cucumis melo</name>
    <name type="common">Muskmelon</name>
    <dbReference type="NCBI Taxonomy" id="3656"/>
    <lineage>
        <taxon>Eukaryota</taxon>
        <taxon>Viridiplantae</taxon>
        <taxon>Streptophyta</taxon>
        <taxon>Embryophyta</taxon>
        <taxon>Tracheophyta</taxon>
        <taxon>Spermatophyta</taxon>
        <taxon>Magnoliopsida</taxon>
        <taxon>eudicotyledons</taxon>
        <taxon>Gunneridae</taxon>
        <taxon>Pentapetalae</taxon>
        <taxon>rosids</taxon>
        <taxon>fabids</taxon>
        <taxon>Cucurbitales</taxon>
        <taxon>Cucurbitaceae</taxon>
        <taxon>Benincaseae</taxon>
        <taxon>Cucumis</taxon>
    </lineage>
</organism>
<dbReference type="Gramene" id="MELO3C013867.2.1">
    <property type="protein sequence ID" value="MELO3C013867.2.1"/>
    <property type="gene ID" value="MELO3C013867.2"/>
</dbReference>
<dbReference type="GO" id="GO:0016020">
    <property type="term" value="C:membrane"/>
    <property type="evidence" value="ECO:0007669"/>
    <property type="project" value="UniProtKB-SubCell"/>
</dbReference>
<evidence type="ECO:0000256" key="5">
    <source>
        <dbReference type="ARBA" id="ARBA00022692"/>
    </source>
</evidence>
<evidence type="ECO:0000256" key="6">
    <source>
        <dbReference type="ARBA" id="ARBA00022723"/>
    </source>
</evidence>
<dbReference type="GO" id="GO:0016125">
    <property type="term" value="P:sterol metabolic process"/>
    <property type="evidence" value="ECO:0007669"/>
    <property type="project" value="TreeGrafter"/>
</dbReference>
<evidence type="ECO:0000256" key="2">
    <source>
        <dbReference type="ARBA" id="ARBA00004167"/>
    </source>
</evidence>
<dbReference type="GO" id="GO:0051777">
    <property type="term" value="F:ent-kaurenoic acid monooxygenase activity"/>
    <property type="evidence" value="ECO:0007669"/>
    <property type="project" value="TreeGrafter"/>
</dbReference>
<keyword evidence="6 11" id="KW-0479">Metal-binding</keyword>
<proteinExistence type="inferred from homology"/>
<dbReference type="InterPro" id="IPR001128">
    <property type="entry name" value="Cyt_P450"/>
</dbReference>